<dbReference type="Gene3D" id="2.60.40.340">
    <property type="entry name" value="Rel homology domain (RHD), DNA-binding domain"/>
    <property type="match status" value="1"/>
</dbReference>
<feature type="region of interest" description="Disordered" evidence="1">
    <location>
        <begin position="311"/>
        <end position="411"/>
    </location>
</feature>
<evidence type="ECO:0000313" key="3">
    <source>
        <dbReference type="EMBL" id="KAH9423377.1"/>
    </source>
</evidence>
<dbReference type="PANTHER" id="PTHR24169">
    <property type="entry name" value="NUCLEAR FACTOR NF-KAPPA-B PROTEIN"/>
    <property type="match status" value="1"/>
</dbReference>
<dbReference type="Proteomes" id="UP000887458">
    <property type="component" value="Unassembled WGS sequence"/>
</dbReference>
<proteinExistence type="predicted"/>
<feature type="compositionally biased region" description="Polar residues" evidence="1">
    <location>
        <begin position="342"/>
        <end position="353"/>
    </location>
</feature>
<reference evidence="3 4" key="1">
    <citation type="journal article" date="2018" name="J. Allergy Clin. Immunol.">
        <title>High-quality assembly of Dermatophagoides pteronyssinus genome and transcriptome reveals a wide range of novel allergens.</title>
        <authorList>
            <person name="Liu X.Y."/>
            <person name="Yang K.Y."/>
            <person name="Wang M.Q."/>
            <person name="Kwok J.S."/>
            <person name="Zeng X."/>
            <person name="Yang Z."/>
            <person name="Xiao X.J."/>
            <person name="Lau C.P."/>
            <person name="Li Y."/>
            <person name="Huang Z.M."/>
            <person name="Ba J.G."/>
            <person name="Yim A.K."/>
            <person name="Ouyang C.Y."/>
            <person name="Ngai S.M."/>
            <person name="Chan T.F."/>
            <person name="Leung E.L."/>
            <person name="Liu L."/>
            <person name="Liu Z.G."/>
            <person name="Tsui S.K."/>
        </authorList>
    </citation>
    <scope>NUCLEOTIDE SEQUENCE [LARGE SCALE GENOMIC DNA]</scope>
    <source>
        <strain evidence="3">Derp</strain>
    </source>
</reference>
<feature type="region of interest" description="Disordered" evidence="1">
    <location>
        <begin position="473"/>
        <end position="499"/>
    </location>
</feature>
<evidence type="ECO:0000256" key="1">
    <source>
        <dbReference type="SAM" id="MobiDB-lite"/>
    </source>
</evidence>
<dbReference type="InterPro" id="IPR008967">
    <property type="entry name" value="p53-like_TF_DNA-bd_sf"/>
</dbReference>
<feature type="compositionally biased region" description="Polar residues" evidence="1">
    <location>
        <begin position="473"/>
        <end position="488"/>
    </location>
</feature>
<dbReference type="InterPro" id="IPR002909">
    <property type="entry name" value="IPT_dom"/>
</dbReference>
<evidence type="ECO:0000313" key="4">
    <source>
        <dbReference type="Proteomes" id="UP000887458"/>
    </source>
</evidence>
<dbReference type="Pfam" id="PF16179">
    <property type="entry name" value="RHD_dimer"/>
    <property type="match status" value="1"/>
</dbReference>
<protein>
    <recommendedName>
        <fullName evidence="2">RHD domain-containing protein</fullName>
    </recommendedName>
</protein>
<dbReference type="PANTHER" id="PTHR24169:SF25">
    <property type="entry name" value="DORSAL-RELATED IMMUNITY FACTOR DIF-RELATED"/>
    <property type="match status" value="1"/>
</dbReference>
<dbReference type="SMART" id="SM00429">
    <property type="entry name" value="IPT"/>
    <property type="match status" value="1"/>
</dbReference>
<dbReference type="SUPFAM" id="SSF81296">
    <property type="entry name" value="E set domains"/>
    <property type="match status" value="1"/>
</dbReference>
<dbReference type="PROSITE" id="PS50254">
    <property type="entry name" value="REL_2"/>
    <property type="match status" value="1"/>
</dbReference>
<feature type="compositionally biased region" description="Low complexity" evidence="1">
    <location>
        <begin position="317"/>
        <end position="331"/>
    </location>
</feature>
<dbReference type="Gene3D" id="2.60.40.10">
    <property type="entry name" value="Immunoglobulins"/>
    <property type="match status" value="1"/>
</dbReference>
<feature type="compositionally biased region" description="Low complexity" evidence="1">
    <location>
        <begin position="354"/>
        <end position="377"/>
    </location>
</feature>
<feature type="compositionally biased region" description="Low complexity" evidence="1">
    <location>
        <begin position="394"/>
        <end position="411"/>
    </location>
</feature>
<dbReference type="Pfam" id="PF00554">
    <property type="entry name" value="RHD_DNA_bind"/>
    <property type="match status" value="1"/>
</dbReference>
<dbReference type="InterPro" id="IPR011539">
    <property type="entry name" value="RHD_DNA_bind_dom"/>
</dbReference>
<organism evidence="3 4">
    <name type="scientific">Dermatophagoides pteronyssinus</name>
    <name type="common">European house dust mite</name>
    <dbReference type="NCBI Taxonomy" id="6956"/>
    <lineage>
        <taxon>Eukaryota</taxon>
        <taxon>Metazoa</taxon>
        <taxon>Ecdysozoa</taxon>
        <taxon>Arthropoda</taxon>
        <taxon>Chelicerata</taxon>
        <taxon>Arachnida</taxon>
        <taxon>Acari</taxon>
        <taxon>Acariformes</taxon>
        <taxon>Sarcoptiformes</taxon>
        <taxon>Astigmata</taxon>
        <taxon>Psoroptidia</taxon>
        <taxon>Analgoidea</taxon>
        <taxon>Pyroglyphidae</taxon>
        <taxon>Dermatophagoidinae</taxon>
        <taxon>Dermatophagoides</taxon>
    </lineage>
</organism>
<dbReference type="SUPFAM" id="SSF49417">
    <property type="entry name" value="p53-like transcription factors"/>
    <property type="match status" value="1"/>
</dbReference>
<dbReference type="InterPro" id="IPR013783">
    <property type="entry name" value="Ig-like_fold"/>
</dbReference>
<name>A0ABQ8JLM3_DERPT</name>
<dbReference type="InterPro" id="IPR032397">
    <property type="entry name" value="RHD_dimer"/>
</dbReference>
<keyword evidence="4" id="KW-1185">Reference proteome</keyword>
<dbReference type="PROSITE" id="PS01204">
    <property type="entry name" value="REL_1"/>
    <property type="match status" value="1"/>
</dbReference>
<feature type="compositionally biased region" description="Polar residues" evidence="1">
    <location>
        <begin position="378"/>
        <end position="392"/>
    </location>
</feature>
<dbReference type="EMBL" id="NJHN03000032">
    <property type="protein sequence ID" value="KAH9423377.1"/>
    <property type="molecule type" value="Genomic_DNA"/>
</dbReference>
<feature type="domain" description="RHD" evidence="2">
    <location>
        <begin position="24"/>
        <end position="204"/>
    </location>
</feature>
<dbReference type="PRINTS" id="PR00057">
    <property type="entry name" value="NFKBTNSCPFCT"/>
</dbReference>
<evidence type="ECO:0000259" key="2">
    <source>
        <dbReference type="PROSITE" id="PS50254"/>
    </source>
</evidence>
<gene>
    <name evidence="3" type="ORF">DERP_003656</name>
</gene>
<sequence length="658" mass="72976">MATSSSTATTTTINSNSNGCSSTTIKPFVRIVEQPAKCAIRFRYECEGRSAGSIPGVNATPENKTFPTIKVFNYQGKAVVVVSCVTKESPYRPHPHNLVGKEGCKKGVCTLVIDNNPDMICTFTSLGIQCVKRNKIEESLKLREMIKVDPFRTGFAHRTQASSIDLNCLRLCFQVFIEGPEKGKFTVQLPPVVSDAIYDKKAMAELIIVKLSHYSAPCTGGKEIILLCDRVAKDDIQVRFVQENQQKQSGIIWEAYGDFLANDVHKQVAISLRTPKYFDETISQPVTVNIQLRRPSDGCLSLPRSFQITPRELDPDGLQLQTTTSTQNTGQIIIKREMSPVPIQSITSGSSPRNSSLYSTTTINNNNNNVNSSSTTNEQQFQFIQHSSSPQYVMSDSSMSPSQQQQQSQYQYDPNQIIPLSGYTSSPSNSSYESTPIIHHHLHHQQQQQQSSSMAYALATAAAAMVNNNNNCGSYLSSPNHSPSTTATNQQQNQQQQEIPNEVMERFDSLDIDSSELIPDLDFNSNTMLSLMMDTSSGLSLNLSDSFNDITNNNNNGSNILMNGINNQTTTTNNTGMIDSLSTVNRNKLKLNILHQNMNNNNTNNTASTTLDTPIIEMIMNNNNTDDTYSNNNNNQQQQQQLFSTLDLDNNNHITHLN</sequence>
<accession>A0ABQ8JLM3</accession>
<dbReference type="InterPro" id="IPR000451">
    <property type="entry name" value="NFkB/Dor"/>
</dbReference>
<dbReference type="InterPro" id="IPR014756">
    <property type="entry name" value="Ig_E-set"/>
</dbReference>
<dbReference type="InterPro" id="IPR030492">
    <property type="entry name" value="RHD_CS"/>
</dbReference>
<dbReference type="InterPro" id="IPR037059">
    <property type="entry name" value="RHD_DNA_bind_dom_sf"/>
</dbReference>
<reference evidence="3 4" key="2">
    <citation type="journal article" date="2022" name="Mol. Biol. Evol.">
        <title>Comparative Genomics Reveals Insights into the Divergent Evolution of Astigmatic Mites and Household Pest Adaptations.</title>
        <authorList>
            <person name="Xiong Q."/>
            <person name="Wan A.T."/>
            <person name="Liu X."/>
            <person name="Fung C.S."/>
            <person name="Xiao X."/>
            <person name="Malainual N."/>
            <person name="Hou J."/>
            <person name="Wang L."/>
            <person name="Wang M."/>
            <person name="Yang K.Y."/>
            <person name="Cui Y."/>
            <person name="Leung E.L."/>
            <person name="Nong W."/>
            <person name="Shin S.K."/>
            <person name="Au S.W."/>
            <person name="Jeong K.Y."/>
            <person name="Chew F.T."/>
            <person name="Hui J.H."/>
            <person name="Leung T.F."/>
            <person name="Tungtrongchitr A."/>
            <person name="Zhong N."/>
            <person name="Liu Z."/>
            <person name="Tsui S.K."/>
        </authorList>
    </citation>
    <scope>NUCLEOTIDE SEQUENCE [LARGE SCALE GENOMIC DNA]</scope>
    <source>
        <strain evidence="3">Derp</strain>
    </source>
</reference>
<comment type="caution">
    <text evidence="3">The sequence shown here is derived from an EMBL/GenBank/DDBJ whole genome shotgun (WGS) entry which is preliminary data.</text>
</comment>